<feature type="signal peptide" evidence="1">
    <location>
        <begin position="1"/>
        <end position="21"/>
    </location>
</feature>
<evidence type="ECO:0000256" key="1">
    <source>
        <dbReference type="SAM" id="SignalP"/>
    </source>
</evidence>
<organism evidence="2 3">
    <name type="scientific">Kaistia geumhonensis</name>
    <dbReference type="NCBI Taxonomy" id="410839"/>
    <lineage>
        <taxon>Bacteria</taxon>
        <taxon>Pseudomonadati</taxon>
        <taxon>Pseudomonadota</taxon>
        <taxon>Alphaproteobacteria</taxon>
        <taxon>Hyphomicrobiales</taxon>
        <taxon>Kaistiaceae</taxon>
        <taxon>Kaistia</taxon>
    </lineage>
</organism>
<comment type="caution">
    <text evidence="2">The sequence shown here is derived from an EMBL/GenBank/DDBJ whole genome shotgun (WGS) entry which is preliminary data.</text>
</comment>
<dbReference type="Proteomes" id="UP001223743">
    <property type="component" value="Unassembled WGS sequence"/>
</dbReference>
<feature type="chain" id="PRO_5045055775" description="Cytoplasmic protein" evidence="1">
    <location>
        <begin position="22"/>
        <end position="151"/>
    </location>
</feature>
<dbReference type="RefSeq" id="WP_266281280.1">
    <property type="nucleotide sequence ID" value="NZ_JAPKNF010000001.1"/>
</dbReference>
<keyword evidence="3" id="KW-1185">Reference proteome</keyword>
<gene>
    <name evidence="2" type="ORF">QO015_000808</name>
</gene>
<evidence type="ECO:0000313" key="2">
    <source>
        <dbReference type="EMBL" id="MDQ0515195.1"/>
    </source>
</evidence>
<accession>A0ABU0M2P0</accession>
<evidence type="ECO:0000313" key="3">
    <source>
        <dbReference type="Proteomes" id="UP001223743"/>
    </source>
</evidence>
<evidence type="ECO:0008006" key="4">
    <source>
        <dbReference type="Google" id="ProtNLM"/>
    </source>
</evidence>
<name>A0ABU0M2P0_9HYPH</name>
<dbReference type="EMBL" id="JAUSWJ010000001">
    <property type="protein sequence ID" value="MDQ0515195.1"/>
    <property type="molecule type" value="Genomic_DNA"/>
</dbReference>
<sequence>MLRAVIALALLAAVGAPAAIAGSRSLDDPSVTVGSWSRGKVPLCDEPSVIRQISSRYHTANVKTWGNDLAIGAVHRIDQTRWEPANPGLIDRRFCHARVELSNGHPDDLYYLIEERQGVASIGWGVEFCFPNQDPWRVYDGYCRTVRAAAE</sequence>
<reference evidence="2 3" key="1">
    <citation type="submission" date="2023-07" db="EMBL/GenBank/DDBJ databases">
        <title>Genomic Encyclopedia of Type Strains, Phase IV (KMG-IV): sequencing the most valuable type-strain genomes for metagenomic binning, comparative biology and taxonomic classification.</title>
        <authorList>
            <person name="Goeker M."/>
        </authorList>
    </citation>
    <scope>NUCLEOTIDE SEQUENCE [LARGE SCALE GENOMIC DNA]</scope>
    <source>
        <strain evidence="2 3">B1-1</strain>
    </source>
</reference>
<protein>
    <recommendedName>
        <fullName evidence="4">Cytoplasmic protein</fullName>
    </recommendedName>
</protein>
<keyword evidence="1" id="KW-0732">Signal</keyword>
<proteinExistence type="predicted"/>